<keyword evidence="2" id="KW-1185">Reference proteome</keyword>
<organism evidence="1 2">
    <name type="scientific">Dactylosporangium maewongense</name>
    <dbReference type="NCBI Taxonomy" id="634393"/>
    <lineage>
        <taxon>Bacteria</taxon>
        <taxon>Bacillati</taxon>
        <taxon>Actinomycetota</taxon>
        <taxon>Actinomycetes</taxon>
        <taxon>Micromonosporales</taxon>
        <taxon>Micromonosporaceae</taxon>
        <taxon>Dactylosporangium</taxon>
    </lineage>
</organism>
<dbReference type="EMBL" id="BAAAQD010000064">
    <property type="protein sequence ID" value="GAA1577178.1"/>
    <property type="molecule type" value="Genomic_DNA"/>
</dbReference>
<proteinExistence type="predicted"/>
<comment type="caution">
    <text evidence="1">The sequence shown here is derived from an EMBL/GenBank/DDBJ whole genome shotgun (WGS) entry which is preliminary data.</text>
</comment>
<dbReference type="Proteomes" id="UP001501470">
    <property type="component" value="Unassembled WGS sequence"/>
</dbReference>
<evidence type="ECO:0000313" key="2">
    <source>
        <dbReference type="Proteomes" id="UP001501470"/>
    </source>
</evidence>
<accession>A0ABN2DHR9</accession>
<name>A0ABN2DHR9_9ACTN</name>
<reference evidence="1 2" key="1">
    <citation type="journal article" date="2019" name="Int. J. Syst. Evol. Microbiol.">
        <title>The Global Catalogue of Microorganisms (GCM) 10K type strain sequencing project: providing services to taxonomists for standard genome sequencing and annotation.</title>
        <authorList>
            <consortium name="The Broad Institute Genomics Platform"/>
            <consortium name="The Broad Institute Genome Sequencing Center for Infectious Disease"/>
            <person name="Wu L."/>
            <person name="Ma J."/>
        </authorList>
    </citation>
    <scope>NUCLEOTIDE SEQUENCE [LARGE SCALE GENOMIC DNA]</scope>
    <source>
        <strain evidence="1 2">JCM 15933</strain>
    </source>
</reference>
<sequence>MSGPAVLTVGDRVRADAAVRTVVGFSGVLVRLVDACGGMTEMPLTSLQSRPDFAVLDRPAPRALPATGLLEGLPDEVVARALWWGPHILEVLHGVRPDAAPGTLPQSLYDPSLHSLTSRERAKAAEFSGDGQAVTARTVQYLRQRYEARGVVGLVDHRADPPRARCLHQTQGGTHTPDCTAWAAATNCGSNILHHTGLQPGPSPTERSLLLGRPVSTEIAVVEG</sequence>
<protein>
    <submittedName>
        <fullName evidence="1">Uncharacterized protein</fullName>
    </submittedName>
</protein>
<gene>
    <name evidence="1" type="ORF">GCM10009827_118750</name>
</gene>
<evidence type="ECO:0000313" key="1">
    <source>
        <dbReference type="EMBL" id="GAA1577178.1"/>
    </source>
</evidence>